<evidence type="ECO:0000256" key="11">
    <source>
        <dbReference type="ARBA" id="ARBA00023157"/>
    </source>
</evidence>
<dbReference type="Proteomes" id="UP001562425">
    <property type="component" value="Unassembled WGS sequence"/>
</dbReference>
<comment type="subcellular location">
    <subcellularLocation>
        <location evidence="2">Cell membrane</location>
        <topology evidence="2">Multi-pass membrane protein</topology>
    </subcellularLocation>
    <subcellularLocation>
        <location evidence="1 15">Cell membrane</location>
        <topology evidence="1 15">Single-pass type I membrane protein</topology>
    </subcellularLocation>
</comment>
<reference evidence="21 22" key="1">
    <citation type="submission" date="2024-05" db="EMBL/GenBank/DDBJ databases">
        <title>Culex pipiens pipiens assembly and annotation.</title>
        <authorList>
            <person name="Alout H."/>
            <person name="Durand T."/>
        </authorList>
    </citation>
    <scope>NUCLEOTIDE SEQUENCE [LARGE SCALE GENOMIC DNA]</scope>
    <source>
        <strain evidence="21">HA-2024</strain>
        <tissue evidence="21">Whole body</tissue>
    </source>
</reference>
<dbReference type="InterPro" id="IPR027397">
    <property type="entry name" value="Catenin-bd_sf"/>
</dbReference>
<dbReference type="SMART" id="SM00112">
    <property type="entry name" value="CA"/>
    <property type="match status" value="7"/>
</dbReference>
<dbReference type="GO" id="GO:0098858">
    <property type="term" value="C:actin-based cell projection"/>
    <property type="evidence" value="ECO:0007669"/>
    <property type="project" value="UniProtKB-ARBA"/>
</dbReference>
<evidence type="ECO:0000256" key="6">
    <source>
        <dbReference type="ARBA" id="ARBA00022737"/>
    </source>
</evidence>
<feature type="domain" description="Cadherin" evidence="20">
    <location>
        <begin position="288"/>
        <end position="394"/>
    </location>
</feature>
<dbReference type="EMBL" id="JBEHCU010000771">
    <property type="protein sequence ID" value="KAL1404142.1"/>
    <property type="molecule type" value="Genomic_DNA"/>
</dbReference>
<dbReference type="GO" id="GO:0007163">
    <property type="term" value="P:establishment or maintenance of cell polarity"/>
    <property type="evidence" value="ECO:0007669"/>
    <property type="project" value="UniProtKB-ARBA"/>
</dbReference>
<dbReference type="InterPro" id="IPR039808">
    <property type="entry name" value="Cadherin"/>
</dbReference>
<dbReference type="FunFam" id="2.60.40.60:FF:000058">
    <property type="entry name" value="FAT atypical cadherin 3"/>
    <property type="match status" value="1"/>
</dbReference>
<dbReference type="CDD" id="cd11304">
    <property type="entry name" value="Cadherin_repeat"/>
    <property type="match status" value="6"/>
</dbReference>
<evidence type="ECO:0000256" key="18">
    <source>
        <dbReference type="SAM" id="Phobius"/>
    </source>
</evidence>
<dbReference type="PROSITE" id="PS00022">
    <property type="entry name" value="EGF_1"/>
    <property type="match status" value="1"/>
</dbReference>
<feature type="domain" description="Cadherin" evidence="20">
    <location>
        <begin position="620"/>
        <end position="722"/>
    </location>
</feature>
<dbReference type="FunFam" id="4.10.900.10:FF:000012">
    <property type="entry name" value="Putative DE-cadherin"/>
    <property type="match status" value="1"/>
</dbReference>
<dbReference type="FunFam" id="2.60.120.200:FF:000214">
    <property type="entry name" value="DE cadherin-like protein"/>
    <property type="match status" value="1"/>
</dbReference>
<dbReference type="PROSITE" id="PS50268">
    <property type="entry name" value="CADHERIN_2"/>
    <property type="match status" value="7"/>
</dbReference>
<dbReference type="PROSITE" id="PS50025">
    <property type="entry name" value="LAM_G_DOMAIN"/>
    <property type="match status" value="1"/>
</dbReference>
<dbReference type="Gene3D" id="4.10.900.10">
    <property type="entry name" value="TCF3-CBD (Catenin binding domain)"/>
    <property type="match status" value="1"/>
</dbReference>
<keyword evidence="6" id="KW-0677">Repeat</keyword>
<dbReference type="GO" id="GO:0035239">
    <property type="term" value="P:tube morphogenesis"/>
    <property type="evidence" value="ECO:0007669"/>
    <property type="project" value="UniProtKB-ARBA"/>
</dbReference>
<dbReference type="GO" id="GO:0009887">
    <property type="term" value="P:animal organ morphogenesis"/>
    <property type="evidence" value="ECO:0007669"/>
    <property type="project" value="UniProtKB-ARBA"/>
</dbReference>
<dbReference type="InterPro" id="IPR002049">
    <property type="entry name" value="LE_dom"/>
</dbReference>
<dbReference type="FunFam" id="2.60.40.60:FF:000032">
    <property type="entry name" value="FAT atypical cadherin 1"/>
    <property type="match status" value="1"/>
</dbReference>
<feature type="region of interest" description="Disordered" evidence="17">
    <location>
        <begin position="1681"/>
        <end position="1700"/>
    </location>
</feature>
<evidence type="ECO:0000259" key="20">
    <source>
        <dbReference type="PROSITE" id="PS50268"/>
    </source>
</evidence>
<dbReference type="CDD" id="cd00055">
    <property type="entry name" value="EGF_Lam"/>
    <property type="match status" value="1"/>
</dbReference>
<evidence type="ECO:0000256" key="8">
    <source>
        <dbReference type="ARBA" id="ARBA00022889"/>
    </source>
</evidence>
<feature type="transmembrane region" description="Helical" evidence="18">
    <location>
        <begin position="1526"/>
        <end position="1546"/>
    </location>
</feature>
<dbReference type="GO" id="GO:0048589">
    <property type="term" value="P:developmental growth"/>
    <property type="evidence" value="ECO:0007669"/>
    <property type="project" value="UniProtKB-ARBA"/>
</dbReference>
<dbReference type="PRINTS" id="PR00205">
    <property type="entry name" value="CADHERIN"/>
</dbReference>
<dbReference type="FunFam" id="2.60.40.60:FF:000272">
    <property type="entry name" value="DE cadherin-like protein"/>
    <property type="match status" value="1"/>
</dbReference>
<feature type="domain" description="Cadherin" evidence="20">
    <location>
        <begin position="732"/>
        <end position="823"/>
    </location>
</feature>
<feature type="compositionally biased region" description="Basic and acidic residues" evidence="17">
    <location>
        <begin position="209"/>
        <end position="225"/>
    </location>
</feature>
<keyword evidence="11" id="KW-1015">Disulfide bond</keyword>
<dbReference type="PROSITE" id="PS01186">
    <property type="entry name" value="EGF_2"/>
    <property type="match status" value="1"/>
</dbReference>
<evidence type="ECO:0000256" key="10">
    <source>
        <dbReference type="ARBA" id="ARBA00023136"/>
    </source>
</evidence>
<accession>A0ABD1DWL2</accession>
<comment type="function">
    <text evidence="16">Cadherins are calcium-dependent cell adhesion proteins.</text>
</comment>
<keyword evidence="5" id="KW-0732">Signal</keyword>
<evidence type="ECO:0000256" key="5">
    <source>
        <dbReference type="ARBA" id="ARBA00022729"/>
    </source>
</evidence>
<dbReference type="InterPro" id="IPR056370">
    <property type="entry name" value="Shg-like_Ig-like"/>
</dbReference>
<keyword evidence="10 18" id="KW-0472">Membrane</keyword>
<dbReference type="GO" id="GO:0008104">
    <property type="term" value="P:intracellular protein localization"/>
    <property type="evidence" value="ECO:0007669"/>
    <property type="project" value="UniProtKB-ARBA"/>
</dbReference>
<dbReference type="Pfam" id="PF00028">
    <property type="entry name" value="Cadherin"/>
    <property type="match status" value="5"/>
</dbReference>
<dbReference type="InterPro" id="IPR020894">
    <property type="entry name" value="Cadherin_CS"/>
</dbReference>
<feature type="domain" description="Laminin G" evidence="19">
    <location>
        <begin position="1323"/>
        <end position="1510"/>
    </location>
</feature>
<dbReference type="GO" id="GO:0070161">
    <property type="term" value="C:anchoring junction"/>
    <property type="evidence" value="ECO:0007669"/>
    <property type="project" value="UniProtKB-ARBA"/>
</dbReference>
<comment type="caution">
    <text evidence="21">The sequence shown here is derived from an EMBL/GenBank/DDBJ whole genome shotgun (WGS) entry which is preliminary data.</text>
</comment>
<dbReference type="CDD" id="cd00110">
    <property type="entry name" value="LamG"/>
    <property type="match status" value="1"/>
</dbReference>
<dbReference type="InterPro" id="IPR015919">
    <property type="entry name" value="Cadherin-like_sf"/>
</dbReference>
<dbReference type="InterPro" id="IPR002126">
    <property type="entry name" value="Cadherin-like_dom"/>
</dbReference>
<keyword evidence="4 15" id="KW-0812">Transmembrane</keyword>
<organism evidence="21 22">
    <name type="scientific">Culex pipiens pipiens</name>
    <name type="common">Northern house mosquito</name>
    <dbReference type="NCBI Taxonomy" id="38569"/>
    <lineage>
        <taxon>Eukaryota</taxon>
        <taxon>Metazoa</taxon>
        <taxon>Ecdysozoa</taxon>
        <taxon>Arthropoda</taxon>
        <taxon>Hexapoda</taxon>
        <taxon>Insecta</taxon>
        <taxon>Pterygota</taxon>
        <taxon>Neoptera</taxon>
        <taxon>Endopterygota</taxon>
        <taxon>Diptera</taxon>
        <taxon>Nematocera</taxon>
        <taxon>Culicoidea</taxon>
        <taxon>Culicidae</taxon>
        <taxon>Culicinae</taxon>
        <taxon>Culicini</taxon>
        <taxon>Culex</taxon>
        <taxon>Culex</taxon>
    </lineage>
</organism>
<dbReference type="GO" id="GO:0005509">
    <property type="term" value="F:calcium ion binding"/>
    <property type="evidence" value="ECO:0007669"/>
    <property type="project" value="UniProtKB-UniRule"/>
</dbReference>
<dbReference type="FunFam" id="2.60.40.60:FF:000116">
    <property type="entry name" value="Dachsous cadherin-related 2"/>
    <property type="match status" value="1"/>
</dbReference>
<evidence type="ECO:0000256" key="4">
    <source>
        <dbReference type="ARBA" id="ARBA00022692"/>
    </source>
</evidence>
<dbReference type="PANTHER" id="PTHR24027:SF422">
    <property type="entry name" value="CADHERIN DOMAIN-CONTAINING PROTEIN"/>
    <property type="match status" value="1"/>
</dbReference>
<evidence type="ECO:0000313" key="22">
    <source>
        <dbReference type="Proteomes" id="UP001562425"/>
    </source>
</evidence>
<evidence type="ECO:0000256" key="13">
    <source>
        <dbReference type="PROSITE-ProRule" id="PRU00043"/>
    </source>
</evidence>
<evidence type="ECO:0000256" key="16">
    <source>
        <dbReference type="RuleBase" id="RU004357"/>
    </source>
</evidence>
<dbReference type="GO" id="GO:0007424">
    <property type="term" value="P:open tracheal system development"/>
    <property type="evidence" value="ECO:0007669"/>
    <property type="project" value="UniProtKB-ARBA"/>
</dbReference>
<feature type="domain" description="Cadherin" evidence="20">
    <location>
        <begin position="395"/>
        <end position="501"/>
    </location>
</feature>
<comment type="caution">
    <text evidence="14">Lacks conserved residue(s) required for the propagation of feature annotation.</text>
</comment>
<dbReference type="Pfam" id="PF24811">
    <property type="entry name" value="Ig_Shg"/>
    <property type="match status" value="1"/>
</dbReference>
<evidence type="ECO:0000256" key="14">
    <source>
        <dbReference type="PROSITE-ProRule" id="PRU00122"/>
    </source>
</evidence>
<evidence type="ECO:0000256" key="2">
    <source>
        <dbReference type="ARBA" id="ARBA00004651"/>
    </source>
</evidence>
<dbReference type="Pfam" id="PF02210">
    <property type="entry name" value="Laminin_G_2"/>
    <property type="match status" value="1"/>
</dbReference>
<feature type="domain" description="Cadherin" evidence="20">
    <location>
        <begin position="503"/>
        <end position="612"/>
    </location>
</feature>
<dbReference type="GO" id="GO:0001736">
    <property type="term" value="P:establishment of planar polarity"/>
    <property type="evidence" value="ECO:0007669"/>
    <property type="project" value="UniProtKB-ARBA"/>
</dbReference>
<proteinExistence type="predicted"/>
<dbReference type="Gene3D" id="2.60.40.60">
    <property type="entry name" value="Cadherins"/>
    <property type="match status" value="7"/>
</dbReference>
<evidence type="ECO:0000256" key="12">
    <source>
        <dbReference type="ARBA" id="ARBA00023180"/>
    </source>
</evidence>
<dbReference type="PROSITE" id="PS00232">
    <property type="entry name" value="CADHERIN_1"/>
    <property type="match status" value="4"/>
</dbReference>
<keyword evidence="22" id="KW-1185">Reference proteome</keyword>
<evidence type="ECO:0000256" key="3">
    <source>
        <dbReference type="ARBA" id="ARBA00022536"/>
    </source>
</evidence>
<name>A0ABD1DWL2_CULPP</name>
<dbReference type="InterPro" id="IPR000233">
    <property type="entry name" value="Cadherin_Y-type_LIR"/>
</dbReference>
<feature type="region of interest" description="Disordered" evidence="17">
    <location>
        <begin position="196"/>
        <end position="226"/>
    </location>
</feature>
<dbReference type="SMART" id="SM00282">
    <property type="entry name" value="LamG"/>
    <property type="match status" value="1"/>
</dbReference>
<evidence type="ECO:0008006" key="23">
    <source>
        <dbReference type="Google" id="ProtNLM"/>
    </source>
</evidence>
<dbReference type="SUPFAM" id="SSF49899">
    <property type="entry name" value="Concanavalin A-like lectins/glucanases"/>
    <property type="match status" value="1"/>
</dbReference>
<evidence type="ECO:0000256" key="9">
    <source>
        <dbReference type="ARBA" id="ARBA00022989"/>
    </source>
</evidence>
<dbReference type="FunFam" id="2.60.40.60:FF:000280">
    <property type="entry name" value="AGAP007203-PA-like protein"/>
    <property type="match status" value="1"/>
</dbReference>
<dbReference type="Pfam" id="PF01049">
    <property type="entry name" value="CADH_Y-type_LIR"/>
    <property type="match status" value="1"/>
</dbReference>
<dbReference type="SUPFAM" id="SSF49313">
    <property type="entry name" value="Cadherin-like"/>
    <property type="match status" value="8"/>
</dbReference>
<dbReference type="Gene3D" id="2.60.120.200">
    <property type="match status" value="1"/>
</dbReference>
<evidence type="ECO:0000256" key="17">
    <source>
        <dbReference type="SAM" id="MobiDB-lite"/>
    </source>
</evidence>
<keyword evidence="8 15" id="KW-0130">Cell adhesion</keyword>
<sequence length="1700" mass="190719">MRSETSLPVRVCRSRSSVSTTTVVVVIAPSSSAADHQPQRRVGSLSNREHKKQIELRCDNDLRPTKKKSNFYPEYGRQELSCFRLSFAKQKCGHPPIGFDLRGSSECESFVARAQLCSLEAPKKEEPNRPSSCWPAKTSSLQLRGSSDWSLGIPRTAVKRYRFIEADSIAIDHQVTVLLTSNTTATAIPTYTISTAADNRPLTGGSKNPDPKVGYRRDETDRGDRSINPIDYRELFSLNRLEGQRHRRSFQGDVYETDNVLSDSGFFSPGRSSRPVKAVDNRKPLFVNCEGYAPSVDEEREPGTYVIQVNATDPDDHQTISYSFVTAPGERSKFRIDKNTGQITTIHRFDRDEPIREKEVYITVRATDDGLPNLDDVCTFKVTIKDINDNPPVFDKSRYDEPITKDAKVGFKVATISATDLDDGDNSIIKYEILRKYNDYSYFRINENNGIVSLAKAVDKNPGQYYQIYVRAYNTVPGTPQDAEVEVKIPVIESNKLPPYFTLTQQQPISLEENYSNYSAALATLQAQSDIKGKPELIFELVTGRTEQTNSRNTFLLEQKENTAIILLGKALDYETITEYTLTVSVKNTHDLIAQTIVKIKVLDVNDNIPYFTEVNSGWIPENEAPGTPVMQVRAFDMDGTSANNIVSFRLADNEEFFSIDQNTGNITALMEFDREITDTYHLKIIAEDNSPSALYNNGKPNSISQTFIIKISDKNDHSPKFTKDYYVSENVAEDANKNTVVIVVIANDVDTASVITYSIVSGNIGNAFKIDENTGAISVNNELDYENITEYTLQVRAFDGSFDDNATVSIKVENVNDNLPKFAKTDYVLEIEEEKVMEGCIETIEAWDPDIKDRSAPQHIKFAIVKVEQRPLLEIDDTGCLRQKAPLDRDPPNGHKAWQVIISATDEDGSGRQSTTTVNIKLNDTNDNPPFLTNKMPVVWYENQEPGRIVTLTADDNDEPHNGPPFRYEIPDSASEEIKTKFRIDEDVLYALVKFDREEQKEYRIPILITDSGEPRPLSKVSILHLVIGDVNDNEMKDGESKIFVYNYKGESPNADIGRVFVDDLDDWDLPDKTFAWRDLYGSDHFELNRDTGMITMLQGTRGGDYELFFTVTEQSSFFPKHTVKAKVVVTVKEIPEEAVDKSGSIRFYGITAEEFVSRSPSLSLTPKDRLQNRIAEMFNISRDNVDVFTVLQRDNNASLLDVRFSAHGSPYYEPEKLNGMIGYHQRIMEEELGLKMMMVSIDECMEEKVRCELSCKNVLHKSNVPIAVYTNTSSFVGVNAFVQAECVCDAPPAFNDCLNGGTPYNDKCECPEGYEGPRCEEIAIGFYGHGYAMYPPVNPCNMTRISLELSPQREDGLVMYLGPLSYNPLLPIQDFLALELVKGLPVLLLDYGTGTIRIEHKHRYPQGRPFTVEIVLQPQTVEMIVDNCKLSTCMSLDAPKGPNESLNVNAPLQLGGAAVNLESLGSMFNWTYVPQSKGFTGCLRNLTINDRTYNLGAPSLAKNHDPGCHRSVAVAVSFGIDSNFLIAIIVCIAVLLILLLAVVVHKKHQDGWHEKDMDDIRETIINYEEEGGGERDAEYDLTVLRAGPIYMDKPYGNDLRQKEANEVPDIGAFLTDKKDACDRDGDAYPIDDVRHYAYEGDGNSSGSLSSLASCTDEGDLKFNYLSNFGPRFRKLADMYGEEPSDTDSNVDDDEGWRI</sequence>
<dbReference type="GO" id="GO:0048565">
    <property type="term" value="P:digestive tract development"/>
    <property type="evidence" value="ECO:0007669"/>
    <property type="project" value="UniProtKB-ARBA"/>
</dbReference>
<evidence type="ECO:0000259" key="19">
    <source>
        <dbReference type="PROSITE" id="PS50025"/>
    </source>
</evidence>
<dbReference type="InterPro" id="IPR001791">
    <property type="entry name" value="Laminin_G"/>
</dbReference>
<dbReference type="GO" id="GO:0007431">
    <property type="term" value="P:salivary gland development"/>
    <property type="evidence" value="ECO:0007669"/>
    <property type="project" value="UniProtKB-ARBA"/>
</dbReference>
<dbReference type="InterPro" id="IPR000742">
    <property type="entry name" value="EGF"/>
</dbReference>
<dbReference type="InterPro" id="IPR013320">
    <property type="entry name" value="ConA-like_dom_sf"/>
</dbReference>
<gene>
    <name evidence="21" type="ORF">pipiens_005447</name>
</gene>
<evidence type="ECO:0000256" key="1">
    <source>
        <dbReference type="ARBA" id="ARBA00004251"/>
    </source>
</evidence>
<dbReference type="GO" id="GO:0007297">
    <property type="term" value="P:follicle cell of egg chamber migration"/>
    <property type="evidence" value="ECO:0007669"/>
    <property type="project" value="UniProtKB-ARBA"/>
</dbReference>
<protein>
    <recommendedName>
        <fullName evidence="23">DE-cadherin</fullName>
    </recommendedName>
</protein>
<evidence type="ECO:0000256" key="7">
    <source>
        <dbReference type="ARBA" id="ARBA00022837"/>
    </source>
</evidence>
<keyword evidence="9 18" id="KW-1133">Transmembrane helix</keyword>
<dbReference type="GO" id="GO:0007155">
    <property type="term" value="P:cell adhesion"/>
    <property type="evidence" value="ECO:0007669"/>
    <property type="project" value="UniProtKB-KW"/>
</dbReference>
<keyword evidence="3" id="KW-0245">EGF-like domain</keyword>
<feature type="domain" description="Cadherin" evidence="20">
    <location>
        <begin position="824"/>
        <end position="933"/>
    </location>
</feature>
<evidence type="ECO:0000313" key="21">
    <source>
        <dbReference type="EMBL" id="KAL1404142.1"/>
    </source>
</evidence>
<dbReference type="GO" id="GO:0005886">
    <property type="term" value="C:plasma membrane"/>
    <property type="evidence" value="ECO:0007669"/>
    <property type="project" value="UniProtKB-SubCell"/>
</dbReference>
<dbReference type="PANTHER" id="PTHR24027">
    <property type="entry name" value="CADHERIN-23"/>
    <property type="match status" value="1"/>
</dbReference>
<evidence type="ECO:0000256" key="15">
    <source>
        <dbReference type="RuleBase" id="RU003318"/>
    </source>
</evidence>
<feature type="domain" description="Cadherin" evidence="20">
    <location>
        <begin position="943"/>
        <end position="1045"/>
    </location>
</feature>
<keyword evidence="12" id="KW-0325">Glycoprotein</keyword>
<keyword evidence="7 13" id="KW-0106">Calcium</keyword>